<sequence length="58" mass="6182">MTIFEAGPPGEIDPDDGPHLGIPLLFMGVVPVAILAMELHIGRECTWTVLDGCPEGPR</sequence>
<keyword evidence="1" id="KW-0812">Transmembrane</keyword>
<dbReference type="Proteomes" id="UP001597368">
    <property type="component" value="Unassembled WGS sequence"/>
</dbReference>
<dbReference type="EMBL" id="JBHUFV010000061">
    <property type="protein sequence ID" value="MFD1938308.1"/>
    <property type="molecule type" value="Genomic_DNA"/>
</dbReference>
<reference evidence="3" key="1">
    <citation type="journal article" date="2019" name="Int. J. Syst. Evol. Microbiol.">
        <title>The Global Catalogue of Microorganisms (GCM) 10K type strain sequencing project: providing services to taxonomists for standard genome sequencing and annotation.</title>
        <authorList>
            <consortium name="The Broad Institute Genomics Platform"/>
            <consortium name="The Broad Institute Genome Sequencing Center for Infectious Disease"/>
            <person name="Wu L."/>
            <person name="Ma J."/>
        </authorList>
    </citation>
    <scope>NUCLEOTIDE SEQUENCE [LARGE SCALE GENOMIC DNA]</scope>
    <source>
        <strain evidence="3">ICMP 6774ER</strain>
    </source>
</reference>
<gene>
    <name evidence="2" type="ORF">ACFSKW_43225</name>
</gene>
<comment type="caution">
    <text evidence="2">The sequence shown here is derived from an EMBL/GenBank/DDBJ whole genome shotgun (WGS) entry which is preliminary data.</text>
</comment>
<organism evidence="2 3">
    <name type="scientific">Nonomuraea mangrovi</name>
    <dbReference type="NCBI Taxonomy" id="2316207"/>
    <lineage>
        <taxon>Bacteria</taxon>
        <taxon>Bacillati</taxon>
        <taxon>Actinomycetota</taxon>
        <taxon>Actinomycetes</taxon>
        <taxon>Streptosporangiales</taxon>
        <taxon>Streptosporangiaceae</taxon>
        <taxon>Nonomuraea</taxon>
    </lineage>
</organism>
<keyword evidence="3" id="KW-1185">Reference proteome</keyword>
<keyword evidence="1" id="KW-0472">Membrane</keyword>
<name>A0ABW4TA95_9ACTN</name>
<proteinExistence type="predicted"/>
<keyword evidence="1" id="KW-1133">Transmembrane helix</keyword>
<accession>A0ABW4TA95</accession>
<protein>
    <submittedName>
        <fullName evidence="2">Uncharacterized protein</fullName>
    </submittedName>
</protein>
<dbReference type="RefSeq" id="WP_379580234.1">
    <property type="nucleotide sequence ID" value="NZ_JBHUFV010000061.1"/>
</dbReference>
<evidence type="ECO:0000313" key="3">
    <source>
        <dbReference type="Proteomes" id="UP001597368"/>
    </source>
</evidence>
<evidence type="ECO:0000313" key="2">
    <source>
        <dbReference type="EMBL" id="MFD1938308.1"/>
    </source>
</evidence>
<feature type="transmembrane region" description="Helical" evidence="1">
    <location>
        <begin position="20"/>
        <end position="37"/>
    </location>
</feature>
<evidence type="ECO:0000256" key="1">
    <source>
        <dbReference type="SAM" id="Phobius"/>
    </source>
</evidence>